<proteinExistence type="predicted"/>
<reference evidence="1 2" key="1">
    <citation type="submission" date="2019-05" db="EMBL/GenBank/DDBJ databases">
        <authorList>
            <person name="Plymale R.C."/>
            <person name="Garlena R.A."/>
            <person name="Russell D.A."/>
            <person name="Pope W.H."/>
            <person name="Jacobs-Sera D."/>
            <person name="Hatfull G.F."/>
        </authorList>
    </citation>
    <scope>NUCLEOTIDE SEQUENCE [LARGE SCALE GENOMIC DNA]</scope>
</reference>
<name>A0A4Y6ENB7_9CAUD</name>
<protein>
    <submittedName>
        <fullName evidence="1">Uncharacterized protein</fullName>
    </submittedName>
</protein>
<dbReference type="RefSeq" id="YP_009848904.1">
    <property type="nucleotide sequence ID" value="NC_048788.1"/>
</dbReference>
<evidence type="ECO:0000313" key="1">
    <source>
        <dbReference type="EMBL" id="QDF19972.1"/>
    </source>
</evidence>
<dbReference type="GeneID" id="55619330"/>
<dbReference type="KEGG" id="vg:55619330"/>
<evidence type="ECO:0000313" key="2">
    <source>
        <dbReference type="Proteomes" id="UP000317774"/>
    </source>
</evidence>
<sequence length="101" mass="11936">MSSEAQNLIADVMGKHRLERGVRMGRVRRVEWWVCLECGWESEKFDLNDPEVAREIEQVKRAHVAEEVDKALGGLTRFRREFDEWNLPVNHVRWESGWSEA</sequence>
<keyword evidence="2" id="KW-1185">Reference proteome</keyword>
<gene>
    <name evidence="1" type="primary">85</name>
    <name evidence="1" type="ORF">SEA_THETABOB_85</name>
</gene>
<dbReference type="Proteomes" id="UP000317774">
    <property type="component" value="Segment"/>
</dbReference>
<accession>A0A4Y6ENB7</accession>
<dbReference type="EMBL" id="MK977709">
    <property type="protein sequence ID" value="QDF19972.1"/>
    <property type="molecule type" value="Genomic_DNA"/>
</dbReference>
<organism evidence="1 2">
    <name type="scientific">Mycobacterium phage ThetaBob</name>
    <dbReference type="NCBI Taxonomy" id="2588513"/>
    <lineage>
        <taxon>Viruses</taxon>
        <taxon>Duplodnaviria</taxon>
        <taxon>Heunggongvirae</taxon>
        <taxon>Uroviricota</taxon>
        <taxon>Caudoviricetes</taxon>
        <taxon>Gracegardnervirinae</taxon>
        <taxon>Thetabobvirus</taxon>
        <taxon>Thetabobvirus thetabob</taxon>
        <taxon>Mycobacterium virus ThetaBob</taxon>
    </lineage>
</organism>